<dbReference type="GO" id="GO:0003677">
    <property type="term" value="F:DNA binding"/>
    <property type="evidence" value="ECO:0007669"/>
    <property type="project" value="InterPro"/>
</dbReference>
<dbReference type="Proteomes" id="UP000195072">
    <property type="component" value="Unassembled WGS sequence"/>
</dbReference>
<dbReference type="EMBL" id="JOOZ01000053">
    <property type="protein sequence ID" value="OUL65831.1"/>
    <property type="molecule type" value="Genomic_DNA"/>
</dbReference>
<name>A0A252EH64_9PROT</name>
<dbReference type="GO" id="GO:0097351">
    <property type="term" value="F:toxin sequestering activity"/>
    <property type="evidence" value="ECO:0007669"/>
    <property type="project" value="InterPro"/>
</dbReference>
<reference evidence="2 3" key="1">
    <citation type="submission" date="2014-06" db="EMBL/GenBank/DDBJ databases">
        <authorList>
            <person name="Ju J."/>
            <person name="Zhang J."/>
        </authorList>
    </citation>
    <scope>NUCLEOTIDE SEQUENCE [LARGE SCALE GENOMIC DNA]</scope>
    <source>
        <strain evidence="2">DmL_050</strain>
    </source>
</reference>
<accession>A0A252EH64</accession>
<proteinExistence type="predicted"/>
<dbReference type="InterPro" id="IPR037914">
    <property type="entry name" value="SpoVT-AbrB_sf"/>
</dbReference>
<comment type="caution">
    <text evidence="2">The sequence shown here is derived from an EMBL/GenBank/DDBJ whole genome shotgun (WGS) entry which is preliminary data.</text>
</comment>
<protein>
    <submittedName>
        <fullName evidence="2">PbsX family transcriptional regulator</fullName>
    </submittedName>
</protein>
<dbReference type="PANTHER" id="PTHR40516">
    <property type="entry name" value="ANTITOXIN CHPS-RELATED"/>
    <property type="match status" value="1"/>
</dbReference>
<dbReference type="SUPFAM" id="SSF89447">
    <property type="entry name" value="AbrB/MazE/MraZ-like"/>
    <property type="match status" value="1"/>
</dbReference>
<evidence type="ECO:0000259" key="1">
    <source>
        <dbReference type="SMART" id="SM00966"/>
    </source>
</evidence>
<dbReference type="Pfam" id="PF04014">
    <property type="entry name" value="MazE_antitoxin"/>
    <property type="match status" value="1"/>
</dbReference>
<dbReference type="Gene3D" id="2.10.260.10">
    <property type="match status" value="1"/>
</dbReference>
<dbReference type="RefSeq" id="WP_086897921.1">
    <property type="nucleotide sequence ID" value="NZ_JOOZ01000053.1"/>
</dbReference>
<dbReference type="PANTHER" id="PTHR40516:SF1">
    <property type="entry name" value="ANTITOXIN CHPS-RELATED"/>
    <property type="match status" value="1"/>
</dbReference>
<dbReference type="AlphaFoldDB" id="A0A252EH64"/>
<sequence length="80" mass="8807">MQGVVRKWGNSAAIRLPAGVLEAVSLKIDQAVDVWEEDGRIIIEPVRAVPLKLEELVSGITVENRHDEMDFGPSIGGEIW</sequence>
<dbReference type="InterPro" id="IPR007159">
    <property type="entry name" value="SpoVT-AbrB_dom"/>
</dbReference>
<dbReference type="InterPro" id="IPR039052">
    <property type="entry name" value="Antitox_PemI-like"/>
</dbReference>
<organism evidence="2 3">
    <name type="scientific">Acetobacter senegalensis</name>
    <dbReference type="NCBI Taxonomy" id="446692"/>
    <lineage>
        <taxon>Bacteria</taxon>
        <taxon>Pseudomonadati</taxon>
        <taxon>Pseudomonadota</taxon>
        <taxon>Alphaproteobacteria</taxon>
        <taxon>Acetobacterales</taxon>
        <taxon>Acetobacteraceae</taxon>
        <taxon>Acetobacter</taxon>
    </lineage>
</organism>
<evidence type="ECO:0000313" key="2">
    <source>
        <dbReference type="EMBL" id="OUL65831.1"/>
    </source>
</evidence>
<dbReference type="SMART" id="SM00966">
    <property type="entry name" value="SpoVT_AbrB"/>
    <property type="match status" value="1"/>
</dbReference>
<gene>
    <name evidence="2" type="ORF">HK16_14090</name>
</gene>
<evidence type="ECO:0000313" key="3">
    <source>
        <dbReference type="Proteomes" id="UP000195072"/>
    </source>
</evidence>
<feature type="domain" description="SpoVT-AbrB" evidence="1">
    <location>
        <begin position="6"/>
        <end position="51"/>
    </location>
</feature>